<accession>X7Z4R4</accession>
<dbReference type="GO" id="GO:0016853">
    <property type="term" value="F:isomerase activity"/>
    <property type="evidence" value="ECO:0007669"/>
    <property type="project" value="UniProtKB-KW"/>
</dbReference>
<dbReference type="PATRIC" id="fig|1299334.3.peg.8921"/>
<keyword evidence="1" id="KW-0413">Isomerase</keyword>
<dbReference type="EMBL" id="JAOB01000081">
    <property type="protein sequence ID" value="EUA14041.1"/>
    <property type="molecule type" value="Genomic_DNA"/>
</dbReference>
<dbReference type="AlphaFoldDB" id="X7Z4R4"/>
<proteinExistence type="predicted"/>
<comment type="caution">
    <text evidence="1">The sequence shown here is derived from an EMBL/GenBank/DDBJ whole genome shotgun (WGS) entry which is preliminary data.</text>
</comment>
<gene>
    <name evidence="1" type="ORF">I553_7161</name>
</gene>
<sequence>MTADQAILTALGNDVGFELVFARQLIARAKPATSRSRCRPAAARRT</sequence>
<evidence type="ECO:0000313" key="1">
    <source>
        <dbReference type="EMBL" id="EUA14041.1"/>
    </source>
</evidence>
<organism evidence="1">
    <name type="scientific">Mycobacterium xenopi 4042</name>
    <dbReference type="NCBI Taxonomy" id="1299334"/>
    <lineage>
        <taxon>Bacteria</taxon>
        <taxon>Bacillati</taxon>
        <taxon>Actinomycetota</taxon>
        <taxon>Actinomycetes</taxon>
        <taxon>Mycobacteriales</taxon>
        <taxon>Mycobacteriaceae</taxon>
        <taxon>Mycobacterium</taxon>
    </lineage>
</organism>
<reference evidence="1" key="1">
    <citation type="submission" date="2014-01" db="EMBL/GenBank/DDBJ databases">
        <authorList>
            <person name="Brown-Elliot B."/>
            <person name="Wallace R."/>
            <person name="Lenaerts A."/>
            <person name="Ordway D."/>
            <person name="DeGroote M.A."/>
            <person name="Parker T."/>
            <person name="Sizemore C."/>
            <person name="Tallon L.J."/>
            <person name="Sadzewicz L.K."/>
            <person name="Sengamalay N."/>
            <person name="Fraser C.M."/>
            <person name="Hine E."/>
            <person name="Shefchek K.A."/>
            <person name="Das S.P."/>
            <person name="Tettelin H."/>
        </authorList>
    </citation>
    <scope>NUCLEOTIDE SEQUENCE [LARGE SCALE GENOMIC DNA]</scope>
    <source>
        <strain evidence="1">4042</strain>
    </source>
</reference>
<protein>
    <submittedName>
        <fullName evidence="1">Putative phosphoheptose isomerase</fullName>
    </submittedName>
</protein>
<name>X7Z4R4_MYCXE</name>